<feature type="region of interest" description="Disordered" evidence="1">
    <location>
        <begin position="349"/>
        <end position="530"/>
    </location>
</feature>
<proteinExistence type="predicted"/>
<accession>A0A7X0D524</accession>
<feature type="compositionally biased region" description="Polar residues" evidence="1">
    <location>
        <begin position="488"/>
        <end position="497"/>
    </location>
</feature>
<gene>
    <name evidence="2" type="ORF">HNR23_001858</name>
</gene>
<feature type="compositionally biased region" description="Low complexity" evidence="1">
    <location>
        <begin position="584"/>
        <end position="601"/>
    </location>
</feature>
<protein>
    <submittedName>
        <fullName evidence="2">Uncharacterized protein</fullName>
    </submittedName>
</protein>
<dbReference type="Proteomes" id="UP000546642">
    <property type="component" value="Unassembled WGS sequence"/>
</dbReference>
<feature type="compositionally biased region" description="Pro residues" evidence="1">
    <location>
        <begin position="358"/>
        <end position="370"/>
    </location>
</feature>
<organism evidence="2 3">
    <name type="scientific">Nocardiopsis mwathae</name>
    <dbReference type="NCBI Taxonomy" id="1472723"/>
    <lineage>
        <taxon>Bacteria</taxon>
        <taxon>Bacillati</taxon>
        <taxon>Actinomycetota</taxon>
        <taxon>Actinomycetes</taxon>
        <taxon>Streptosporangiales</taxon>
        <taxon>Nocardiopsidaceae</taxon>
        <taxon>Nocardiopsis</taxon>
    </lineage>
</organism>
<dbReference type="AlphaFoldDB" id="A0A7X0D524"/>
<evidence type="ECO:0000313" key="2">
    <source>
        <dbReference type="EMBL" id="MBB6171798.1"/>
    </source>
</evidence>
<feature type="region of interest" description="Disordered" evidence="1">
    <location>
        <begin position="542"/>
        <end position="608"/>
    </location>
</feature>
<keyword evidence="3" id="KW-1185">Reference proteome</keyword>
<evidence type="ECO:0000313" key="3">
    <source>
        <dbReference type="Proteomes" id="UP000546642"/>
    </source>
</evidence>
<reference evidence="2 3" key="1">
    <citation type="submission" date="2020-08" db="EMBL/GenBank/DDBJ databases">
        <title>Sequencing the genomes of 1000 actinobacteria strains.</title>
        <authorList>
            <person name="Klenk H.-P."/>
        </authorList>
    </citation>
    <scope>NUCLEOTIDE SEQUENCE [LARGE SCALE GENOMIC DNA]</scope>
    <source>
        <strain evidence="2 3">DSM 46659</strain>
    </source>
</reference>
<dbReference type="EMBL" id="JACHDS010000001">
    <property type="protein sequence ID" value="MBB6171798.1"/>
    <property type="molecule type" value="Genomic_DNA"/>
</dbReference>
<evidence type="ECO:0000256" key="1">
    <source>
        <dbReference type="SAM" id="MobiDB-lite"/>
    </source>
</evidence>
<feature type="compositionally biased region" description="Low complexity" evidence="1">
    <location>
        <begin position="498"/>
        <end position="524"/>
    </location>
</feature>
<comment type="caution">
    <text evidence="2">The sequence shown here is derived from an EMBL/GenBank/DDBJ whole genome shotgun (WGS) entry which is preliminary data.</text>
</comment>
<name>A0A7X0D524_9ACTN</name>
<feature type="compositionally biased region" description="Basic and acidic residues" evidence="1">
    <location>
        <begin position="474"/>
        <end position="483"/>
    </location>
</feature>
<feature type="compositionally biased region" description="Basic and acidic residues" evidence="1">
    <location>
        <begin position="550"/>
        <end position="559"/>
    </location>
</feature>
<sequence>MIDEFRAAFQELIDASVATDPHPFPAAAHKVYTLVPQVPEEERELALEALAPILAGGHALPGVAADLSLIAGAMVESGTDPGTTGVEVVRLLRLMGKGAAVFLSAWERTGGGTPPDPDTVTAEAEERVAADLAEAAPTATVCWWTIRRHGLAAKTMLGESAVRAAIRADAALHAELVAVSNQLSAALWEFDEVRALLRMAETTSAVVLDRASGRAFRVLFDGIGDNVQLHTLLADALVGPEGRGLDGRRPDPRWTASYRTDAPDPEARVVRGWWNLTAADGSWIWNESVPADIPAIDGERIVVLDPQTFPRTWNAGRRHPHVSGWLEVEEELTSDEAFGWWRRVASTTATGTAATPHTPTPPSTGAPPAVPDGFPAPTGDDTPAQRPALEEIRASAGPVPPTAKRTEPREPAAPADTPPQPPAVPADAAAPAQARQAHIPAPEEEVPGDPAPRTGDGAPAPARDRAGAPQEPADDPRRVDAFLERTLGSLQVTAEQSTAPAAGDGQPAPAATAPEPAPHTAAAPGRASEPYAAATEVFPVITPELIAQAEHADEARTEGHGPPSPTAGPDPAGQGDDEEADARPPGASLLPPLPPGVSDSSRWGPTWL</sequence>
<feature type="compositionally biased region" description="Low complexity" evidence="1">
    <location>
        <begin position="425"/>
        <end position="440"/>
    </location>
</feature>
<dbReference type="RefSeq" id="WP_184075020.1">
    <property type="nucleotide sequence ID" value="NZ_JACHDS010000001.1"/>
</dbReference>